<feature type="region of interest" description="Disordered" evidence="1">
    <location>
        <begin position="1"/>
        <end position="25"/>
    </location>
</feature>
<sequence>MLPSSNHHQPWISPATTASPSPSQRLQVCTRANTAASFILTRKRIRPPPAPCENHHDSYCFATTIHRQFANAPAETRARFEPPFYHLQTSLQASSNNTTTVTNLHQIEEEEGSTSTRSLSSPKKKTKVQPWQPQLFEFSSKFGL</sequence>
<dbReference type="EMBL" id="CP039351">
    <property type="protein sequence ID" value="QCD99991.1"/>
    <property type="molecule type" value="Genomic_DNA"/>
</dbReference>
<organism evidence="2 3">
    <name type="scientific">Vigna unguiculata</name>
    <name type="common">Cowpea</name>
    <dbReference type="NCBI Taxonomy" id="3917"/>
    <lineage>
        <taxon>Eukaryota</taxon>
        <taxon>Viridiplantae</taxon>
        <taxon>Streptophyta</taxon>
        <taxon>Embryophyta</taxon>
        <taxon>Tracheophyta</taxon>
        <taxon>Spermatophyta</taxon>
        <taxon>Magnoliopsida</taxon>
        <taxon>eudicotyledons</taxon>
        <taxon>Gunneridae</taxon>
        <taxon>Pentapetalae</taxon>
        <taxon>rosids</taxon>
        <taxon>fabids</taxon>
        <taxon>Fabales</taxon>
        <taxon>Fabaceae</taxon>
        <taxon>Papilionoideae</taxon>
        <taxon>50 kb inversion clade</taxon>
        <taxon>NPAAA clade</taxon>
        <taxon>indigoferoid/millettioid clade</taxon>
        <taxon>Phaseoleae</taxon>
        <taxon>Vigna</taxon>
    </lineage>
</organism>
<feature type="region of interest" description="Disordered" evidence="1">
    <location>
        <begin position="107"/>
        <end position="130"/>
    </location>
</feature>
<evidence type="ECO:0000256" key="1">
    <source>
        <dbReference type="SAM" id="MobiDB-lite"/>
    </source>
</evidence>
<protein>
    <submittedName>
        <fullName evidence="2">Uncharacterized protein</fullName>
    </submittedName>
</protein>
<evidence type="ECO:0000313" key="3">
    <source>
        <dbReference type="Proteomes" id="UP000501690"/>
    </source>
</evidence>
<accession>A0A4D6MHH2</accession>
<reference evidence="2 3" key="1">
    <citation type="submission" date="2019-04" db="EMBL/GenBank/DDBJ databases">
        <title>An improved genome assembly and genetic linkage map for asparagus bean, Vigna unguiculata ssp. sesquipedialis.</title>
        <authorList>
            <person name="Xia Q."/>
            <person name="Zhang R."/>
            <person name="Dong Y."/>
        </authorList>
    </citation>
    <scope>NUCLEOTIDE SEQUENCE [LARGE SCALE GENOMIC DNA]</scope>
    <source>
        <tissue evidence="2">Leaf</tissue>
    </source>
</reference>
<gene>
    <name evidence="2" type="ORF">DEO72_LG7g1278</name>
</gene>
<keyword evidence="3" id="KW-1185">Reference proteome</keyword>
<evidence type="ECO:0000313" key="2">
    <source>
        <dbReference type="EMBL" id="QCD99991.1"/>
    </source>
</evidence>
<name>A0A4D6MHH2_VIGUN</name>
<feature type="compositionally biased region" description="Low complexity" evidence="1">
    <location>
        <begin position="13"/>
        <end position="23"/>
    </location>
</feature>
<dbReference type="AlphaFoldDB" id="A0A4D6MHH2"/>
<dbReference type="Proteomes" id="UP000501690">
    <property type="component" value="Linkage Group LG7"/>
</dbReference>
<proteinExistence type="predicted"/>